<feature type="domain" description="Splicing factor Cactin C-terminal" evidence="5">
    <location>
        <begin position="560"/>
        <end position="693"/>
    </location>
</feature>
<feature type="domain" description="SAYSvFN" evidence="6">
    <location>
        <begin position="57"/>
        <end position="111"/>
    </location>
</feature>
<dbReference type="PANTHER" id="PTHR21737">
    <property type="entry name" value="POLYGLUTAMINE BINDING PROTEIN 1/MARVEL MEMBRANE-ASSOCIATING DOMAIN CONTAINING 3"/>
    <property type="match status" value="1"/>
</dbReference>
<dbReference type="GO" id="GO:0005737">
    <property type="term" value="C:cytoplasm"/>
    <property type="evidence" value="ECO:0007669"/>
    <property type="project" value="TreeGrafter"/>
</dbReference>
<feature type="compositionally biased region" description="Basic and acidic residues" evidence="3">
    <location>
        <begin position="171"/>
        <end position="180"/>
    </location>
</feature>
<keyword evidence="9" id="KW-1185">Reference proteome</keyword>
<feature type="domain" description="Splicing factor cactin central" evidence="7">
    <location>
        <begin position="191"/>
        <end position="377"/>
    </location>
</feature>
<dbReference type="InterPro" id="IPR019134">
    <property type="entry name" value="Cactin_C"/>
</dbReference>
<dbReference type="SMART" id="SM01050">
    <property type="entry name" value="CactinC_cactus"/>
    <property type="match status" value="1"/>
</dbReference>
<dbReference type="InterPro" id="IPR019387">
    <property type="entry name" value="SAYSvFN_dom"/>
</dbReference>
<dbReference type="Pfam" id="PF10260">
    <property type="entry name" value="SAYSvFN"/>
    <property type="match status" value="1"/>
</dbReference>
<evidence type="ECO:0000313" key="8">
    <source>
        <dbReference type="EMBL" id="KAH0562224.1"/>
    </source>
</evidence>
<dbReference type="GO" id="GO:0005681">
    <property type="term" value="C:spliceosomal complex"/>
    <property type="evidence" value="ECO:0007669"/>
    <property type="project" value="TreeGrafter"/>
</dbReference>
<name>A0A9P8RRI9_9PEZI</name>
<dbReference type="Proteomes" id="UP000750711">
    <property type="component" value="Unassembled WGS sequence"/>
</dbReference>
<organism evidence="8 9">
    <name type="scientific">Trichoglossum hirsutum</name>
    <dbReference type="NCBI Taxonomy" id="265104"/>
    <lineage>
        <taxon>Eukaryota</taxon>
        <taxon>Fungi</taxon>
        <taxon>Dikarya</taxon>
        <taxon>Ascomycota</taxon>
        <taxon>Pezizomycotina</taxon>
        <taxon>Geoglossomycetes</taxon>
        <taxon>Geoglossales</taxon>
        <taxon>Geoglossaceae</taxon>
        <taxon>Trichoglossum</taxon>
    </lineage>
</organism>
<evidence type="ECO:0000259" key="5">
    <source>
        <dbReference type="Pfam" id="PF09732"/>
    </source>
</evidence>
<proteinExistence type="inferred from homology"/>
<keyword evidence="4" id="KW-0812">Transmembrane</keyword>
<comment type="similarity">
    <text evidence="1">Belongs to the CACTIN family.</text>
</comment>
<reference evidence="8" key="1">
    <citation type="submission" date="2021-03" db="EMBL/GenBank/DDBJ databases">
        <title>Comparative genomics and phylogenomic investigation of the class Geoglossomycetes provide insights into ecological specialization and systematics.</title>
        <authorList>
            <person name="Melie T."/>
            <person name="Pirro S."/>
            <person name="Miller A.N."/>
            <person name="Quandt A."/>
        </authorList>
    </citation>
    <scope>NUCLEOTIDE SEQUENCE</scope>
    <source>
        <strain evidence="8">CAQ_001_2017</strain>
    </source>
</reference>
<keyword evidence="4" id="KW-1133">Transmembrane helix</keyword>
<evidence type="ECO:0000256" key="3">
    <source>
        <dbReference type="SAM" id="MobiDB-lite"/>
    </source>
</evidence>
<dbReference type="InterPro" id="IPR018816">
    <property type="entry name" value="Cactin_central"/>
</dbReference>
<evidence type="ECO:0000256" key="4">
    <source>
        <dbReference type="SAM" id="Phobius"/>
    </source>
</evidence>
<dbReference type="AlphaFoldDB" id="A0A9P8RRI9"/>
<evidence type="ECO:0000256" key="2">
    <source>
        <dbReference type="ARBA" id="ARBA00034534"/>
    </source>
</evidence>
<dbReference type="EMBL" id="JAGHQM010000387">
    <property type="protein sequence ID" value="KAH0562224.1"/>
    <property type="molecule type" value="Genomic_DNA"/>
</dbReference>
<protein>
    <recommendedName>
        <fullName evidence="2">Splicing factor Cactin</fullName>
    </recommendedName>
</protein>
<keyword evidence="4" id="KW-0472">Membrane</keyword>
<dbReference type="Pfam" id="PF10312">
    <property type="entry name" value="Cactin_mid"/>
    <property type="match status" value="1"/>
</dbReference>
<dbReference type="PANTHER" id="PTHR21737:SF4">
    <property type="entry name" value="SPLICING FACTOR CACTIN"/>
    <property type="match status" value="1"/>
</dbReference>
<evidence type="ECO:0000259" key="7">
    <source>
        <dbReference type="Pfam" id="PF10312"/>
    </source>
</evidence>
<comment type="caution">
    <text evidence="8">The sequence shown here is derived from an EMBL/GenBank/DDBJ whole genome shotgun (WGS) entry which is preliminary data.</text>
</comment>
<evidence type="ECO:0000313" key="9">
    <source>
        <dbReference type="Proteomes" id="UP000750711"/>
    </source>
</evidence>
<evidence type="ECO:0000259" key="6">
    <source>
        <dbReference type="Pfam" id="PF10260"/>
    </source>
</evidence>
<feature type="region of interest" description="Disordered" evidence="3">
    <location>
        <begin position="123"/>
        <end position="180"/>
    </location>
</feature>
<feature type="compositionally biased region" description="Basic residues" evidence="3">
    <location>
        <begin position="133"/>
        <end position="143"/>
    </location>
</feature>
<dbReference type="Pfam" id="PF09732">
    <property type="entry name" value="CactinC_cactus"/>
    <property type="match status" value="1"/>
</dbReference>
<feature type="transmembrane region" description="Helical" evidence="4">
    <location>
        <begin position="59"/>
        <end position="86"/>
    </location>
</feature>
<evidence type="ECO:0000256" key="1">
    <source>
        <dbReference type="ARBA" id="ARBA00006895"/>
    </source>
</evidence>
<sequence>MDGSVRPLKANTRAKKKPYHIRKADLHLDEYRKEQQDRSPALLFRRAVNGLRFSRQFHLYVTIQLVAIFIGYGQVMLVIGLFWAMVVNTGKRREGEMSAYSLFNEGVEAIQHQQSSFWIMQADRRGESPSGGGRKRARSRSRSPRRDEWRGSSGPRRRWRYDADDGQADEISERKKQEKFTQERTRLNQIQEAEQMREWVSQEDSFVLKQAKKKAEIRVKEGRAKPIDWLAVTLRVIDPERDPLDDEIDDADLDVVDPDGVFEGLSDSQLLDLEKSIDTYISLETNRNNKDYWTTMKVICRDRRQKSQASAPEGRAVSSVSTDVDRLLSPKSYEELEKLEIQINKKLRSNEPIDVDYWEQLLRSLTVWKAKAKLKRVYQSVIDSRLEILRRQQREEAETVRSKLQLILGGPKAVVEEEGGDGHFSCETASAEQDAPAMAVTYSRDIDPEPLLKLRYEDKALDSMEEKAFLQKLTAERRKILRLGFVPMRHRASEKPSAASAPRTLEPTVLGSSRFAAVLNDDFSQATRALYEREVARGVSENEEIFTGEEDITTTSKPLWANKHRPRKPRYFNRVQMGYEWNKYNQTHYDHDNPPPKVVQGYKFNIFYPDLIDRTKAPTYRIERENGRRRGQTFAPAGEEDTCLIRFIAGPPYEDIAFRIVDKEWDYSAKRERGFRSSFDKGILQLHFQFKKVRAPGTLLQDVSC</sequence>
<dbReference type="GO" id="GO:0045292">
    <property type="term" value="P:mRNA cis splicing, via spliceosome"/>
    <property type="evidence" value="ECO:0007669"/>
    <property type="project" value="TreeGrafter"/>
</dbReference>
<accession>A0A9P8RRI9</accession>
<gene>
    <name evidence="8" type="ORF">GP486_003080</name>
</gene>